<organism evidence="1 2">
    <name type="scientific">Thelephora ganbajun</name>
    <name type="common">Ganba fungus</name>
    <dbReference type="NCBI Taxonomy" id="370292"/>
    <lineage>
        <taxon>Eukaryota</taxon>
        <taxon>Fungi</taxon>
        <taxon>Dikarya</taxon>
        <taxon>Basidiomycota</taxon>
        <taxon>Agaricomycotina</taxon>
        <taxon>Agaricomycetes</taxon>
        <taxon>Thelephorales</taxon>
        <taxon>Thelephoraceae</taxon>
        <taxon>Thelephora</taxon>
    </lineage>
</organism>
<accession>A0ACB6ZAQ7</accession>
<proteinExistence type="predicted"/>
<reference evidence="1" key="1">
    <citation type="submission" date="2019-10" db="EMBL/GenBank/DDBJ databases">
        <authorList>
            <consortium name="DOE Joint Genome Institute"/>
            <person name="Kuo A."/>
            <person name="Miyauchi S."/>
            <person name="Kiss E."/>
            <person name="Drula E."/>
            <person name="Kohler A."/>
            <person name="Sanchez-Garcia M."/>
            <person name="Andreopoulos B."/>
            <person name="Barry K.W."/>
            <person name="Bonito G."/>
            <person name="Buee M."/>
            <person name="Carver A."/>
            <person name="Chen C."/>
            <person name="Cichocki N."/>
            <person name="Clum A."/>
            <person name="Culley D."/>
            <person name="Crous P.W."/>
            <person name="Fauchery L."/>
            <person name="Girlanda M."/>
            <person name="Hayes R."/>
            <person name="Keri Z."/>
            <person name="Labutti K."/>
            <person name="Lipzen A."/>
            <person name="Lombard V."/>
            <person name="Magnuson J."/>
            <person name="Maillard F."/>
            <person name="Morin E."/>
            <person name="Murat C."/>
            <person name="Nolan M."/>
            <person name="Ohm R."/>
            <person name="Pangilinan J."/>
            <person name="Pereira M."/>
            <person name="Perotto S."/>
            <person name="Peter M."/>
            <person name="Riley R."/>
            <person name="Sitrit Y."/>
            <person name="Stielow B."/>
            <person name="Szollosi G."/>
            <person name="Zifcakova L."/>
            <person name="Stursova M."/>
            <person name="Spatafora J.W."/>
            <person name="Tedersoo L."/>
            <person name="Vaario L.-M."/>
            <person name="Yamada A."/>
            <person name="Yan M."/>
            <person name="Wang P."/>
            <person name="Xu J."/>
            <person name="Bruns T."/>
            <person name="Baldrian P."/>
            <person name="Vilgalys R."/>
            <person name="Henrissat B."/>
            <person name="Grigoriev I.V."/>
            <person name="Hibbett D."/>
            <person name="Nagy L.G."/>
            <person name="Martin F.M."/>
        </authorList>
    </citation>
    <scope>NUCLEOTIDE SEQUENCE</scope>
    <source>
        <strain evidence="1">P2</strain>
    </source>
</reference>
<keyword evidence="2" id="KW-1185">Reference proteome</keyword>
<sequence>MSSTEPEDTIYFGAPWEAAQTFVLGQGFESVSHDRLQRSINKEWFQRLKKAGISPTRILSKAAKALISADIGQGRYRDRTSTNEPAYMSPSTDPTQYSLWCSFCYDFRETPVLCAGCRVGLCSAGLGSMRGCIVWDPRIRTDDFIFFCPYCIKSQKRPCSIRLAEPTKVPERWSILFRYDPAVLIVSIQWLQNAHSFGKLLRDRLCLSYANNEESIKRSLKSTQHPEDSLFKVSKDVSLAERFLGTHSMAKIIIVIHTHCLNNGFFVWTGDSPETYHACSLLEGIFKYLSNAEGTPSHNHKSLILNLACGNSISQVCARSKLLDSHCADVVLSLANNTTVVSKVSARLLDLVAYWVQTLSDYNVLVAKAMTCDWAKEHMPHPSPSPPHLVKTTTSSTQSSALANPKAWQFYATLGVTKR</sequence>
<evidence type="ECO:0000313" key="2">
    <source>
        <dbReference type="Proteomes" id="UP000886501"/>
    </source>
</evidence>
<protein>
    <submittedName>
        <fullName evidence="1">Uncharacterized protein</fullName>
    </submittedName>
</protein>
<evidence type="ECO:0000313" key="1">
    <source>
        <dbReference type="EMBL" id="KAF9646686.1"/>
    </source>
</evidence>
<reference evidence="1" key="2">
    <citation type="journal article" date="2020" name="Nat. Commun.">
        <title>Large-scale genome sequencing of mycorrhizal fungi provides insights into the early evolution of symbiotic traits.</title>
        <authorList>
            <person name="Miyauchi S."/>
            <person name="Kiss E."/>
            <person name="Kuo A."/>
            <person name="Drula E."/>
            <person name="Kohler A."/>
            <person name="Sanchez-Garcia M."/>
            <person name="Morin E."/>
            <person name="Andreopoulos B."/>
            <person name="Barry K.W."/>
            <person name="Bonito G."/>
            <person name="Buee M."/>
            <person name="Carver A."/>
            <person name="Chen C."/>
            <person name="Cichocki N."/>
            <person name="Clum A."/>
            <person name="Culley D."/>
            <person name="Crous P.W."/>
            <person name="Fauchery L."/>
            <person name="Girlanda M."/>
            <person name="Hayes R.D."/>
            <person name="Keri Z."/>
            <person name="LaButti K."/>
            <person name="Lipzen A."/>
            <person name="Lombard V."/>
            <person name="Magnuson J."/>
            <person name="Maillard F."/>
            <person name="Murat C."/>
            <person name="Nolan M."/>
            <person name="Ohm R.A."/>
            <person name="Pangilinan J."/>
            <person name="Pereira M.F."/>
            <person name="Perotto S."/>
            <person name="Peter M."/>
            <person name="Pfister S."/>
            <person name="Riley R."/>
            <person name="Sitrit Y."/>
            <person name="Stielow J.B."/>
            <person name="Szollosi G."/>
            <person name="Zifcakova L."/>
            <person name="Stursova M."/>
            <person name="Spatafora J.W."/>
            <person name="Tedersoo L."/>
            <person name="Vaario L.M."/>
            <person name="Yamada A."/>
            <person name="Yan M."/>
            <person name="Wang P."/>
            <person name="Xu J."/>
            <person name="Bruns T."/>
            <person name="Baldrian P."/>
            <person name="Vilgalys R."/>
            <person name="Dunand C."/>
            <person name="Henrissat B."/>
            <person name="Grigoriev I.V."/>
            <person name="Hibbett D."/>
            <person name="Nagy L.G."/>
            <person name="Martin F.M."/>
        </authorList>
    </citation>
    <scope>NUCLEOTIDE SEQUENCE</scope>
    <source>
        <strain evidence="1">P2</strain>
    </source>
</reference>
<gene>
    <name evidence="1" type="ORF">BDM02DRAFT_3188658</name>
</gene>
<name>A0ACB6ZAQ7_THEGA</name>
<dbReference type="Proteomes" id="UP000886501">
    <property type="component" value="Unassembled WGS sequence"/>
</dbReference>
<dbReference type="EMBL" id="MU118052">
    <property type="protein sequence ID" value="KAF9646686.1"/>
    <property type="molecule type" value="Genomic_DNA"/>
</dbReference>
<comment type="caution">
    <text evidence="1">The sequence shown here is derived from an EMBL/GenBank/DDBJ whole genome shotgun (WGS) entry which is preliminary data.</text>
</comment>